<dbReference type="InterPro" id="IPR001789">
    <property type="entry name" value="Sig_transdc_resp-reg_receiver"/>
</dbReference>
<feature type="domain" description="Response regulatory" evidence="7">
    <location>
        <begin position="6"/>
        <end position="118"/>
    </location>
</feature>
<accession>A0A0K1QAR5</accession>
<dbReference type="STRING" id="1391654.AKJ09_09544"/>
<dbReference type="GO" id="GO:0005829">
    <property type="term" value="C:cytosol"/>
    <property type="evidence" value="ECO:0007669"/>
    <property type="project" value="TreeGrafter"/>
</dbReference>
<dbReference type="AlphaFoldDB" id="A0A0K1QAR5"/>
<evidence type="ECO:0000256" key="1">
    <source>
        <dbReference type="ARBA" id="ARBA00022553"/>
    </source>
</evidence>
<dbReference type="GO" id="GO:0000156">
    <property type="term" value="F:phosphorelay response regulator activity"/>
    <property type="evidence" value="ECO:0007669"/>
    <property type="project" value="TreeGrafter"/>
</dbReference>
<dbReference type="SMART" id="SM00448">
    <property type="entry name" value="REC"/>
    <property type="match status" value="1"/>
</dbReference>
<dbReference type="InterPro" id="IPR011006">
    <property type="entry name" value="CheY-like_superfamily"/>
</dbReference>
<evidence type="ECO:0000313" key="9">
    <source>
        <dbReference type="Proteomes" id="UP000064967"/>
    </source>
</evidence>
<evidence type="ECO:0000256" key="6">
    <source>
        <dbReference type="PROSITE-ProRule" id="PRU00169"/>
    </source>
</evidence>
<dbReference type="GO" id="GO:0006355">
    <property type="term" value="P:regulation of DNA-templated transcription"/>
    <property type="evidence" value="ECO:0007669"/>
    <property type="project" value="InterPro"/>
</dbReference>
<dbReference type="GO" id="GO:0032993">
    <property type="term" value="C:protein-DNA complex"/>
    <property type="evidence" value="ECO:0007669"/>
    <property type="project" value="TreeGrafter"/>
</dbReference>
<dbReference type="RefSeq" id="WP_146653737.1">
    <property type="nucleotide sequence ID" value="NZ_CP012333.1"/>
</dbReference>
<dbReference type="SUPFAM" id="SSF52172">
    <property type="entry name" value="CheY-like"/>
    <property type="match status" value="1"/>
</dbReference>
<sequence>MAPGVSFLVAEDDSSVGRYLTRVLGPHGDTELFTTMSEAQAALAAKVFHALVVDVGLPDGSGFNVARAARTRDPAVPVLVLSGRVDAERLAEAHTIGVHYLLKPVDSAQLEVFALRALARAHLRAGRIEAAVKSWTYRYDLTTSEASLLDLSARGALRSELADLRKVAPSTIKKQVQMLLDKTHNPSLDVAVARLLRTALDED</sequence>
<feature type="modified residue" description="4-aspartylphosphate" evidence="6">
    <location>
        <position position="54"/>
    </location>
</feature>
<dbReference type="Proteomes" id="UP000064967">
    <property type="component" value="Chromosome"/>
</dbReference>
<dbReference type="PROSITE" id="PS50110">
    <property type="entry name" value="RESPONSE_REGULATORY"/>
    <property type="match status" value="1"/>
</dbReference>
<evidence type="ECO:0000256" key="2">
    <source>
        <dbReference type="ARBA" id="ARBA00023012"/>
    </source>
</evidence>
<dbReference type="PANTHER" id="PTHR48111">
    <property type="entry name" value="REGULATOR OF RPOS"/>
    <property type="match status" value="1"/>
</dbReference>
<dbReference type="EMBL" id="CP012333">
    <property type="protein sequence ID" value="AKV02881.1"/>
    <property type="molecule type" value="Genomic_DNA"/>
</dbReference>
<evidence type="ECO:0000256" key="5">
    <source>
        <dbReference type="ARBA" id="ARBA00023163"/>
    </source>
</evidence>
<evidence type="ECO:0000313" key="8">
    <source>
        <dbReference type="EMBL" id="AKV02881.1"/>
    </source>
</evidence>
<evidence type="ECO:0000256" key="4">
    <source>
        <dbReference type="ARBA" id="ARBA00023125"/>
    </source>
</evidence>
<dbReference type="KEGG" id="llu:AKJ09_09544"/>
<proteinExistence type="predicted"/>
<evidence type="ECO:0000259" key="7">
    <source>
        <dbReference type="PROSITE" id="PS50110"/>
    </source>
</evidence>
<dbReference type="InterPro" id="IPR016032">
    <property type="entry name" value="Sig_transdc_resp-reg_C-effctor"/>
</dbReference>
<gene>
    <name evidence="8" type="ORF">AKJ09_09544</name>
</gene>
<name>A0A0K1QAR5_9BACT</name>
<dbReference type="InterPro" id="IPR039420">
    <property type="entry name" value="WalR-like"/>
</dbReference>
<keyword evidence="1 6" id="KW-0597">Phosphoprotein</keyword>
<reference evidence="8 9" key="1">
    <citation type="submission" date="2015-08" db="EMBL/GenBank/DDBJ databases">
        <authorList>
            <person name="Babu N.S."/>
            <person name="Beckwith C.J."/>
            <person name="Beseler K.G."/>
            <person name="Brison A."/>
            <person name="Carone J.V."/>
            <person name="Caskin T.P."/>
            <person name="Diamond M."/>
            <person name="Durham M.E."/>
            <person name="Foxe J.M."/>
            <person name="Go M."/>
            <person name="Henderson B.A."/>
            <person name="Jones I.B."/>
            <person name="McGettigan J.A."/>
            <person name="Micheletti S.J."/>
            <person name="Nasrallah M.E."/>
            <person name="Ortiz D."/>
            <person name="Piller C.R."/>
            <person name="Privatt S.R."/>
            <person name="Schneider S.L."/>
            <person name="Sharp S."/>
            <person name="Smith T.C."/>
            <person name="Stanton J.D."/>
            <person name="Ullery H.E."/>
            <person name="Wilson R.J."/>
            <person name="Serrano M.G."/>
            <person name="Buck G."/>
            <person name="Lee V."/>
            <person name="Wang Y."/>
            <person name="Carvalho R."/>
            <person name="Voegtly L."/>
            <person name="Shi R."/>
            <person name="Duckworth R."/>
            <person name="Johnson A."/>
            <person name="Loviza R."/>
            <person name="Walstead R."/>
            <person name="Shah Z."/>
            <person name="Kiflezghi M."/>
            <person name="Wade K."/>
            <person name="Ball S.L."/>
            <person name="Bradley K.W."/>
            <person name="Asai D.J."/>
            <person name="Bowman C.A."/>
            <person name="Russell D.A."/>
            <person name="Pope W.H."/>
            <person name="Jacobs-Sera D."/>
            <person name="Hendrix R.W."/>
            <person name="Hatfull G.F."/>
        </authorList>
    </citation>
    <scope>NUCLEOTIDE SEQUENCE [LARGE SCALE GENOMIC DNA]</scope>
    <source>
        <strain evidence="8 9">DSM 27648</strain>
    </source>
</reference>
<dbReference type="PANTHER" id="PTHR48111:SF1">
    <property type="entry name" value="TWO-COMPONENT RESPONSE REGULATOR ORR33"/>
    <property type="match status" value="1"/>
</dbReference>
<protein>
    <submittedName>
        <fullName evidence="8">Transcriptional regulatory protein rprY</fullName>
    </submittedName>
</protein>
<dbReference type="GO" id="GO:0000976">
    <property type="term" value="F:transcription cis-regulatory region binding"/>
    <property type="evidence" value="ECO:0007669"/>
    <property type="project" value="TreeGrafter"/>
</dbReference>
<dbReference type="Gene3D" id="3.40.50.2300">
    <property type="match status" value="1"/>
</dbReference>
<dbReference type="OrthoDB" id="5518865at2"/>
<evidence type="ECO:0000256" key="3">
    <source>
        <dbReference type="ARBA" id="ARBA00023015"/>
    </source>
</evidence>
<keyword evidence="5" id="KW-0804">Transcription</keyword>
<dbReference type="Pfam" id="PF00072">
    <property type="entry name" value="Response_reg"/>
    <property type="match status" value="1"/>
</dbReference>
<dbReference type="SUPFAM" id="SSF46894">
    <property type="entry name" value="C-terminal effector domain of the bipartite response regulators"/>
    <property type="match status" value="1"/>
</dbReference>
<keyword evidence="9" id="KW-1185">Reference proteome</keyword>
<keyword evidence="2" id="KW-0902">Two-component regulatory system</keyword>
<keyword evidence="3" id="KW-0805">Transcription regulation</keyword>
<organism evidence="8 9">
    <name type="scientific">Labilithrix luteola</name>
    <dbReference type="NCBI Taxonomy" id="1391654"/>
    <lineage>
        <taxon>Bacteria</taxon>
        <taxon>Pseudomonadati</taxon>
        <taxon>Myxococcota</taxon>
        <taxon>Polyangia</taxon>
        <taxon>Polyangiales</taxon>
        <taxon>Labilitrichaceae</taxon>
        <taxon>Labilithrix</taxon>
    </lineage>
</organism>
<keyword evidence="4" id="KW-0238">DNA-binding</keyword>